<dbReference type="Proteomes" id="UP000187891">
    <property type="component" value="Unassembled WGS sequence"/>
</dbReference>
<organism evidence="1 2">
    <name type="scientific">Agrobacterium rosae</name>
    <dbReference type="NCBI Taxonomy" id="1972867"/>
    <lineage>
        <taxon>Bacteria</taxon>
        <taxon>Pseudomonadati</taxon>
        <taxon>Pseudomonadota</taxon>
        <taxon>Alphaproteobacteria</taxon>
        <taxon>Hyphomicrobiales</taxon>
        <taxon>Rhizobiaceae</taxon>
        <taxon>Rhizobium/Agrobacterium group</taxon>
        <taxon>Agrobacterium</taxon>
    </lineage>
</organism>
<accession>A0A1R3TZ29</accession>
<gene>
    <name evidence="1" type="ORF">DSM25559_4001</name>
</gene>
<sequence>MQSYSFEIWDGETCVRREIVCETDVEAANRAAIVALAVFLLRRPDLRGRLKIVVHNADGSRLGEFLASKLKGGGGGYRLAP</sequence>
<dbReference type="EMBL" id="FMUE01000011">
    <property type="protein sequence ID" value="SCX32812.1"/>
    <property type="molecule type" value="Genomic_DNA"/>
</dbReference>
<dbReference type="AlphaFoldDB" id="A0A1R3TZ29"/>
<reference evidence="2" key="1">
    <citation type="submission" date="2016-10" db="EMBL/GenBank/DDBJ databases">
        <authorList>
            <person name="Wibberg D."/>
        </authorList>
    </citation>
    <scope>NUCLEOTIDE SEQUENCE [LARGE SCALE GENOMIC DNA]</scope>
</reference>
<proteinExistence type="predicted"/>
<protein>
    <submittedName>
        <fullName evidence="1">Uncharacterized protein</fullName>
    </submittedName>
</protein>
<evidence type="ECO:0000313" key="2">
    <source>
        <dbReference type="Proteomes" id="UP000187891"/>
    </source>
</evidence>
<evidence type="ECO:0000313" key="1">
    <source>
        <dbReference type="EMBL" id="SCX32812.1"/>
    </source>
</evidence>
<name>A0A1R3TZ29_9HYPH</name>